<comment type="caution">
    <text evidence="2">The sequence shown here is derived from an EMBL/GenBank/DDBJ whole genome shotgun (WGS) entry which is preliminary data.</text>
</comment>
<evidence type="ECO:0000313" key="2">
    <source>
        <dbReference type="EMBL" id="HIU36073.1"/>
    </source>
</evidence>
<reference evidence="2" key="2">
    <citation type="journal article" date="2021" name="PeerJ">
        <title>Extensive microbial diversity within the chicken gut microbiome revealed by metagenomics and culture.</title>
        <authorList>
            <person name="Gilroy R."/>
            <person name="Ravi A."/>
            <person name="Getino M."/>
            <person name="Pursley I."/>
            <person name="Horton D.L."/>
            <person name="Alikhan N.F."/>
            <person name="Baker D."/>
            <person name="Gharbi K."/>
            <person name="Hall N."/>
            <person name="Watson M."/>
            <person name="Adriaenssens E.M."/>
            <person name="Foster-Nyarko E."/>
            <person name="Jarju S."/>
            <person name="Secka A."/>
            <person name="Antonio M."/>
            <person name="Oren A."/>
            <person name="Chaudhuri R.R."/>
            <person name="La Ragione R."/>
            <person name="Hildebrand F."/>
            <person name="Pallen M.J."/>
        </authorList>
    </citation>
    <scope>NUCLEOTIDE SEQUENCE</scope>
    <source>
        <strain evidence="2">ChiGjej1B1-19959</strain>
    </source>
</reference>
<dbReference type="InterPro" id="IPR046240">
    <property type="entry name" value="DUF6273"/>
</dbReference>
<evidence type="ECO:0000259" key="1">
    <source>
        <dbReference type="Pfam" id="PF19789"/>
    </source>
</evidence>
<dbReference type="Gene3D" id="2.160.20.110">
    <property type="match status" value="2"/>
</dbReference>
<evidence type="ECO:0000313" key="3">
    <source>
        <dbReference type="Proteomes" id="UP000824071"/>
    </source>
</evidence>
<dbReference type="Pfam" id="PF19789">
    <property type="entry name" value="DUF6273"/>
    <property type="match status" value="1"/>
</dbReference>
<accession>A0A9D1LD05</accession>
<dbReference type="EMBL" id="DVMW01000033">
    <property type="protein sequence ID" value="HIU36073.1"/>
    <property type="molecule type" value="Genomic_DNA"/>
</dbReference>
<proteinExistence type="predicted"/>
<protein>
    <recommendedName>
        <fullName evidence="1">DUF6273 domain-containing protein</fullName>
    </recommendedName>
</protein>
<feature type="domain" description="DUF6273" evidence="1">
    <location>
        <begin position="806"/>
        <end position="945"/>
    </location>
</feature>
<dbReference type="Proteomes" id="UP000824071">
    <property type="component" value="Unassembled WGS sequence"/>
</dbReference>
<sequence length="1806" mass="191391">MKRKQRWLSLLLSVALLIGVLPIGAAASGGLAMQMGTDAVRTGDKVYYGEEPTYDGEKVVGQPVPWRVLSKHGSGGTYSDGTNAVDADDALFILALQDMFPRVEYNESSSEDTRDYATSQLRTYYSDEPVGIHADSPPSNYFTEQEWALLLETSKPGETSDWTVSCMTGDYYLRDPGLSGDRLFSLSANELTDYLGITRDPETWQTVIRNDWWLRSDVAEEPLQAGIVSTNGMPHAGGKPLPYVAALPAANINQNDVLFVSAALGGKSAAGMDAGLTPLQSYDGDEWKMTLKDLSRDFSVSRGQIDGSTVTFTYAGAKTGENEYISAILLENGEITYYGRILKVQSESGTVSVTLPAGVSLQGNTELYLFNEQYNGDYETDYASELCGLGRTLQADSEFVWTGDMVYFGEQANGEPRAWQVLSENGNGGTYKAGVNAVSADDALFLLAQNPFAKIRFSFDETVESAGYLTSQLRAYLSDQLPDEEGRWVSDDFSSAEWSALLQTTKEEDFVSLYGADFPDEGLQGDRLFAPSAVEMVDYLGYRDMDWDSTVTGAFETVWWLRSRCLVPGNEYNGVIYDTGRLGLEFARSTYAARPAVNLNRNSVLFTSAAEGGKASGSTGEDALTPISAYTGTAWKLTLRDDSRDFSVSDVQMDGLTVSFAYAGANTGENEYISVILKENGVITHYGRILQPTSAAGTASVTLPADAVLHGDSELYVFSEQYNGDKRTDYASALQPIALQKTLQTGTAVIGDGDTVYYGTDGRAWQVLSTSGSGGVYRDGTGVVAENDALFLLAQNEFAQLAFANWGAAGKNSYLESQLRAYYNDRTDALTPITESFAAAEWAAVLQTSKVPSETTLSELRTFRDAGLEGDRLFALSAEELLEYLAYTDDSASWTGGLRTGNWWLRSAYGEIGADEAGVVYPDGAPYSSAASERSVLARPAMNINRGAVLFTASAEGGKASGSTGADALTPVSGQVGNAWKLTLLDATRSFAVAESESTALAGETVSLHYTGANVGENEYISACLTDGEGNIRYYGRVLQPQTADGEVQIALPAGLPDDDYTLWVFSEQYNGDKQTDFASAPVAVSLPAISPTPAGDGTSSAPYRIFSANQLRAFASLVNTGDSDAWAVLEKDIDLNPGFTFQADGSYTGEGEPQQWTAMGSTASPYTGTFDGGAHTITGLYIQSEEKDGGLFRNVGKEGAVQNVNVTNAYICASGNLGGITGRSSGTLENCAFSGTIIGGGSSAYLGGIVGTNNSGAVRGCTSAGLITTKDEPNTLYLGGIAGWGILGTIADCRNTASVTVQSGVRSVSLGGIVGYHSGVVENCQNAGDVTADEQIVVVKIGGISGLNYGAAKNCYNTGSVTSMGAFANIGGVAGYNNSTMESCYSIGTVTAATGEKNVYAGGFVGQNFRTGVLTNCYYLDTCGASGEGTALTASQMTGEAAKENMALDFSGVWAIRPGSTTSEEQSDTSVTIYKTDYYPYLQAFGEETAAAYESQTTETRLPEAEDTPEGEKTYLIYTADQLREFAALVNGTLSAEKQAAYGVQGAVPDANARLMADIDLNPGFTFQADGSYTGEGEPQAWTPIGSMDTRYAGVFDGQGHVIRGLYIPDGGDCQGLFGCTGILVVRDEQNEVVARYTAEVRDVALANGFVRGQNHVGGISGYNFGGTITHCSNAAFILGEESTGGIAGYQATGQITECYNTGAVQGNKTYGGGIVGYNRSTIENCYNIAAVGADSGYAAASRGITAVPARFAAATTPATSRAATATVPAASRALTRPSSKTAIIWRPPRKAARATFPARPALRR</sequence>
<organism evidence="2 3">
    <name type="scientific">Candidatus Fimenecus excrementigallinarum</name>
    <dbReference type="NCBI Taxonomy" id="2840816"/>
    <lineage>
        <taxon>Bacteria</taxon>
        <taxon>Bacillati</taxon>
        <taxon>Bacillota</taxon>
        <taxon>Clostridia</taxon>
        <taxon>Candidatus Fimenecus</taxon>
    </lineage>
</organism>
<gene>
    <name evidence="2" type="ORF">IAC53_05675</name>
</gene>
<reference evidence="2" key="1">
    <citation type="submission" date="2020-10" db="EMBL/GenBank/DDBJ databases">
        <authorList>
            <person name="Gilroy R."/>
        </authorList>
    </citation>
    <scope>NUCLEOTIDE SEQUENCE</scope>
    <source>
        <strain evidence="2">ChiGjej1B1-19959</strain>
    </source>
</reference>
<name>A0A9D1LD05_9FIRM</name>